<accession>A0A371DCH8</accession>
<protein>
    <submittedName>
        <fullName evidence="1">Uncharacterized protein</fullName>
    </submittedName>
</protein>
<keyword evidence="2" id="KW-1185">Reference proteome</keyword>
<name>A0A371DCH8_9APHY</name>
<evidence type="ECO:0000313" key="2">
    <source>
        <dbReference type="Proteomes" id="UP000256964"/>
    </source>
</evidence>
<reference evidence="1 2" key="1">
    <citation type="journal article" date="2018" name="Biotechnol. Biofuels">
        <title>Integrative visual omics of the white-rot fungus Polyporus brumalis exposes the biotechnological potential of its oxidative enzymes for delignifying raw plant biomass.</title>
        <authorList>
            <person name="Miyauchi S."/>
            <person name="Rancon A."/>
            <person name="Drula E."/>
            <person name="Hage H."/>
            <person name="Chaduli D."/>
            <person name="Favel A."/>
            <person name="Grisel S."/>
            <person name="Henrissat B."/>
            <person name="Herpoel-Gimbert I."/>
            <person name="Ruiz-Duenas F.J."/>
            <person name="Chevret D."/>
            <person name="Hainaut M."/>
            <person name="Lin J."/>
            <person name="Wang M."/>
            <person name="Pangilinan J."/>
            <person name="Lipzen A."/>
            <person name="Lesage-Meessen L."/>
            <person name="Navarro D."/>
            <person name="Riley R."/>
            <person name="Grigoriev I.V."/>
            <person name="Zhou S."/>
            <person name="Raouche S."/>
            <person name="Rosso M.N."/>
        </authorList>
    </citation>
    <scope>NUCLEOTIDE SEQUENCE [LARGE SCALE GENOMIC DNA]</scope>
    <source>
        <strain evidence="1 2">BRFM 1820</strain>
    </source>
</reference>
<evidence type="ECO:0000313" key="1">
    <source>
        <dbReference type="EMBL" id="RDX50238.1"/>
    </source>
</evidence>
<dbReference type="AlphaFoldDB" id="A0A371DCH8"/>
<gene>
    <name evidence="1" type="ORF">OH76DRAFT_464553</name>
</gene>
<proteinExistence type="predicted"/>
<dbReference type="Proteomes" id="UP000256964">
    <property type="component" value="Unassembled WGS sequence"/>
</dbReference>
<organism evidence="1 2">
    <name type="scientific">Lentinus brumalis</name>
    <dbReference type="NCBI Taxonomy" id="2498619"/>
    <lineage>
        <taxon>Eukaryota</taxon>
        <taxon>Fungi</taxon>
        <taxon>Dikarya</taxon>
        <taxon>Basidiomycota</taxon>
        <taxon>Agaricomycotina</taxon>
        <taxon>Agaricomycetes</taxon>
        <taxon>Polyporales</taxon>
        <taxon>Polyporaceae</taxon>
        <taxon>Lentinus</taxon>
    </lineage>
</organism>
<sequence length="130" mass="14852">MRETRRGCPLRRLRGLAYACLQCPPPLRHANVPHRYASFALFSCTLCPRWCGSSTSLNHFLTRPPRRYSPTDEQVLTYHRISCSSPPVIITDVVHILRTVELVAPTRLKDLSQAMRCPDVAQPRRSHNFG</sequence>
<dbReference type="EMBL" id="KZ857400">
    <property type="protein sequence ID" value="RDX50238.1"/>
    <property type="molecule type" value="Genomic_DNA"/>
</dbReference>